<keyword evidence="3" id="KW-0255">Endonuclease</keyword>
<dbReference type="GO" id="GO:0004519">
    <property type="term" value="F:endonuclease activity"/>
    <property type="evidence" value="ECO:0007669"/>
    <property type="project" value="UniProtKB-KW"/>
</dbReference>
<feature type="domain" description="DUF559" evidence="2">
    <location>
        <begin position="39"/>
        <end position="139"/>
    </location>
</feature>
<evidence type="ECO:0000313" key="3">
    <source>
        <dbReference type="EMBL" id="MET4684919.1"/>
    </source>
</evidence>
<dbReference type="Pfam" id="PF04480">
    <property type="entry name" value="DUF559"/>
    <property type="match status" value="1"/>
</dbReference>
<dbReference type="SUPFAM" id="SSF52980">
    <property type="entry name" value="Restriction endonuclease-like"/>
    <property type="match status" value="1"/>
</dbReference>
<keyword evidence="3" id="KW-0540">Nuclease</keyword>
<comment type="caution">
    <text evidence="3">The sequence shown here is derived from an EMBL/GenBank/DDBJ whole genome shotgun (WGS) entry which is preliminary data.</text>
</comment>
<dbReference type="Gene3D" id="3.40.960.10">
    <property type="entry name" value="VSR Endonuclease"/>
    <property type="match status" value="1"/>
</dbReference>
<evidence type="ECO:0000313" key="4">
    <source>
        <dbReference type="Proteomes" id="UP001549313"/>
    </source>
</evidence>
<keyword evidence="3" id="KW-0378">Hydrolase</keyword>
<sequence>MTVDDQAQAPFPLDGGRAGDGGVPPVRLRPRHLNGAVGRARRLRRDMTFPERILWDELRRLKLNIRRQAPIGRYIADFVHHDSRLIVEIDGPLHEELEAVAYDAERTAWLESQGFRVIRFSTKQVTGGLPDVVDAIRSAVLSPPSQPFPHQGGRALWRARDQWVRDEN</sequence>
<dbReference type="Proteomes" id="UP001549313">
    <property type="component" value="Unassembled WGS sequence"/>
</dbReference>
<protein>
    <submittedName>
        <fullName evidence="3">Very-short-patch-repair endonuclease</fullName>
    </submittedName>
</protein>
<evidence type="ECO:0000259" key="2">
    <source>
        <dbReference type="Pfam" id="PF04480"/>
    </source>
</evidence>
<evidence type="ECO:0000256" key="1">
    <source>
        <dbReference type="SAM" id="MobiDB-lite"/>
    </source>
</evidence>
<dbReference type="InterPro" id="IPR047216">
    <property type="entry name" value="Endonuclease_DUF559_bact"/>
</dbReference>
<dbReference type="EMBL" id="JBEPTF010000004">
    <property type="protein sequence ID" value="MET4684919.1"/>
    <property type="molecule type" value="Genomic_DNA"/>
</dbReference>
<dbReference type="PANTHER" id="PTHR38590:SF1">
    <property type="entry name" value="BLL0828 PROTEIN"/>
    <property type="match status" value="1"/>
</dbReference>
<gene>
    <name evidence="3" type="ORF">ABIE19_002868</name>
</gene>
<dbReference type="CDD" id="cd01038">
    <property type="entry name" value="Endonuclease_DUF559"/>
    <property type="match status" value="1"/>
</dbReference>
<name>A0ABV2REA0_9CAUL</name>
<dbReference type="PANTHER" id="PTHR38590">
    <property type="entry name" value="BLL0828 PROTEIN"/>
    <property type="match status" value="1"/>
</dbReference>
<proteinExistence type="predicted"/>
<accession>A0ABV2REA0</accession>
<keyword evidence="4" id="KW-1185">Reference proteome</keyword>
<dbReference type="InterPro" id="IPR007569">
    <property type="entry name" value="DUF559"/>
</dbReference>
<organism evidence="3 4">
    <name type="scientific">Brevundimonas faecalis</name>
    <dbReference type="NCBI Taxonomy" id="947378"/>
    <lineage>
        <taxon>Bacteria</taxon>
        <taxon>Pseudomonadati</taxon>
        <taxon>Pseudomonadota</taxon>
        <taxon>Alphaproteobacteria</taxon>
        <taxon>Caulobacterales</taxon>
        <taxon>Caulobacteraceae</taxon>
        <taxon>Brevundimonas</taxon>
    </lineage>
</organism>
<feature type="region of interest" description="Disordered" evidence="1">
    <location>
        <begin position="1"/>
        <end position="26"/>
    </location>
</feature>
<dbReference type="RefSeq" id="WP_354089883.1">
    <property type="nucleotide sequence ID" value="NZ_JBEPTF010000004.1"/>
</dbReference>
<reference evidence="3 4" key="1">
    <citation type="submission" date="2024-06" db="EMBL/GenBank/DDBJ databases">
        <title>Sorghum-associated microbial communities from plants grown in Nebraska, USA.</title>
        <authorList>
            <person name="Schachtman D."/>
        </authorList>
    </citation>
    <scope>NUCLEOTIDE SEQUENCE [LARGE SCALE GENOMIC DNA]</scope>
    <source>
        <strain evidence="3 4">2814</strain>
    </source>
</reference>
<dbReference type="InterPro" id="IPR011335">
    <property type="entry name" value="Restrct_endonuc-II-like"/>
</dbReference>